<dbReference type="EMBL" id="JAZGQO010000007">
    <property type="protein sequence ID" value="KAK6180708.1"/>
    <property type="molecule type" value="Genomic_DNA"/>
</dbReference>
<feature type="region of interest" description="Disordered" evidence="2">
    <location>
        <begin position="1055"/>
        <end position="1156"/>
    </location>
</feature>
<keyword evidence="3" id="KW-0472">Membrane</keyword>
<keyword evidence="3" id="KW-0812">Transmembrane</keyword>
<feature type="chain" id="PRO_5042870505" description="C-type lectin domain-containing protein" evidence="4">
    <location>
        <begin position="23"/>
        <end position="1361"/>
    </location>
</feature>
<feature type="domain" description="C-type lectin" evidence="5">
    <location>
        <begin position="624"/>
        <end position="741"/>
    </location>
</feature>
<feature type="region of interest" description="Disordered" evidence="2">
    <location>
        <begin position="1236"/>
        <end position="1313"/>
    </location>
</feature>
<feature type="compositionally biased region" description="Polar residues" evidence="2">
    <location>
        <begin position="1241"/>
        <end position="1266"/>
    </location>
</feature>
<feature type="compositionally biased region" description="Low complexity" evidence="2">
    <location>
        <begin position="1279"/>
        <end position="1313"/>
    </location>
</feature>
<protein>
    <recommendedName>
        <fullName evidence="5">C-type lectin domain-containing protein</fullName>
    </recommendedName>
</protein>
<gene>
    <name evidence="6" type="ORF">SNE40_008709</name>
</gene>
<evidence type="ECO:0000259" key="5">
    <source>
        <dbReference type="PROSITE" id="PS50041"/>
    </source>
</evidence>
<keyword evidence="7" id="KW-1185">Reference proteome</keyword>
<evidence type="ECO:0000313" key="7">
    <source>
        <dbReference type="Proteomes" id="UP001347796"/>
    </source>
</evidence>
<accession>A0AAN8JT00</accession>
<sequence length="1361" mass="151238">MYNVAALVIFYLCLWRIDVCNSVCLPGWTERPQSGYCYYVTTEDQAVTWLEASMTCQMMSSQLLWVADNAEKAWLLDYLTQYLADDVSSQWWTGLLYLGKKTTGQSGDIFNWISGNKYNTALIDASRLVDTSVNKTGTGCGYIWGQIFAVGDCEDPHQMICKMPKVLTITCDSKDGWQMYGNSCFKYFTHLTSFHDAQATCQGMDAELPVVTNSSIEMILLDLAVIRKQDLWLGLTTEHANGKLKRQWVDGTQLTSDGYWNNGDDSVSSVIDGQAPCVIISSSPNGKNTPWQPTLCSSGHSFYCLKQPGITKTTAYDCGEGFEWAPETNTCYKFSQNKLNWLMARGDCRGKGGDLLSITSKTEQDYVKGRIRASNDSGIVWIGLNNLDKDETWQWSDGSPLNLTNWLKGEPETVDGSGSDCGAISNLEYGWFNQQCTQMSKYICKKHPSQATSTSPIVIQTTTSSTPVCGTKWEWVPATQHCYRFSEDSLNWSDARLECRRDGGNLLSITSTSEQHYITDHIAARELSYIWIGLNDMSRAGFWQWSDNSTLTSLNWIKGEPDNSGECVAIITTQPGWIDLPCHYQKKYICKKPGPSGTVSTLPVITTSPASVQGCGPSWEASVITNTCYMFSDKSLNWMNARDDCRSMGGDLLSVTSKIEQNYIRDRINEQNMALIWIGLNDLNTTGIWRWADGAPLNYVTWGTGFPQIEKGDGRDCVSINTEKDGWSNWDCYHSSKYICKKTYPTVTTTIIPVSTPVVPSVPDGMVYGCNDIYWTKYMGYCYLTVEKGLSWKEARDLCRIEQSADLASISSKDENNFIYSIIPAAVTKAWVGLNDLENKSLFLWSSGEQVQYVNWGSNQPGYLRDGEDCVHMNHQGTWFISNCSSASPVTVCKRPMELISKSDKQFQVCPQDGVYYQSRCYIFHVNQANSWYDSDNRCRSYSGSLVTIKNSHLQAFITSEMLQSGFSDMWVGLSDVLSPGRYTWSNYEPLGYTNWYSTHTGKESETCVSVRGKEPFGMWEDHQCSENKSFICEVPPRIKLHTTPTVLPVTTTRHTSTVSTAVRPSNSTSTITTTKDDTSSTTNRITTSWTTIQEQSTKSKTSSASTASPSLSKMPTTSYTVSLDSSTKPKEQSTLSRAPSTLPTPSSSTIPTTSSIISLESSTKTQDTAGLTRDGIFGLVITVVVIVFIVFAILLYSYRIYKDKPTVSKGGFENPMYFTDFRPDRHPVVFTLTRDKRVTQNETGSGNDATTDQNASTSNSVSSDMEMSPLREATQTLSFENESNESSFAAGNTSTNTTTASPGAGATSQIGPGQILGIGQDILDKYRNTESQPVPVGRVNYVEVNEHGELDFSGSDDLLK</sequence>
<dbReference type="InterPro" id="IPR016186">
    <property type="entry name" value="C-type_lectin-like/link_sf"/>
</dbReference>
<dbReference type="SMART" id="SM00034">
    <property type="entry name" value="CLECT"/>
    <property type="match status" value="7"/>
</dbReference>
<dbReference type="Proteomes" id="UP001347796">
    <property type="component" value="Unassembled WGS sequence"/>
</dbReference>
<evidence type="ECO:0000313" key="6">
    <source>
        <dbReference type="EMBL" id="KAK6180708.1"/>
    </source>
</evidence>
<feature type="compositionally biased region" description="Low complexity" evidence="2">
    <location>
        <begin position="1134"/>
        <end position="1156"/>
    </location>
</feature>
<feature type="domain" description="C-type lectin" evidence="5">
    <location>
        <begin position="778"/>
        <end position="885"/>
    </location>
</feature>
<evidence type="ECO:0000256" key="3">
    <source>
        <dbReference type="SAM" id="Phobius"/>
    </source>
</evidence>
<feature type="domain" description="C-type lectin" evidence="5">
    <location>
        <begin position="917"/>
        <end position="1034"/>
    </location>
</feature>
<evidence type="ECO:0000256" key="1">
    <source>
        <dbReference type="ARBA" id="ARBA00023157"/>
    </source>
</evidence>
<dbReference type="InterPro" id="IPR018378">
    <property type="entry name" value="C-type_lectin_CS"/>
</dbReference>
<feature type="transmembrane region" description="Helical" evidence="3">
    <location>
        <begin position="1177"/>
        <end position="1197"/>
    </location>
</feature>
<feature type="domain" description="C-type lectin" evidence="5">
    <location>
        <begin position="478"/>
        <end position="591"/>
    </location>
</feature>
<feature type="domain" description="C-type lectin" evidence="5">
    <location>
        <begin position="180"/>
        <end position="305"/>
    </location>
</feature>
<dbReference type="PROSITE" id="PS50041">
    <property type="entry name" value="C_TYPE_LECTIN_2"/>
    <property type="match status" value="7"/>
</dbReference>
<dbReference type="Gene3D" id="3.10.100.10">
    <property type="entry name" value="Mannose-Binding Protein A, subunit A"/>
    <property type="match status" value="7"/>
</dbReference>
<keyword evidence="4" id="KW-0732">Signal</keyword>
<comment type="caution">
    <text evidence="6">The sequence shown here is derived from an EMBL/GenBank/DDBJ whole genome shotgun (WGS) entry which is preliminary data.</text>
</comment>
<keyword evidence="1" id="KW-1015">Disulfide bond</keyword>
<keyword evidence="3" id="KW-1133">Transmembrane helix</keyword>
<dbReference type="SUPFAM" id="SSF56436">
    <property type="entry name" value="C-type lectin-like"/>
    <property type="match status" value="7"/>
</dbReference>
<dbReference type="InterPro" id="IPR016187">
    <property type="entry name" value="CTDL_fold"/>
</dbReference>
<evidence type="ECO:0000256" key="4">
    <source>
        <dbReference type="SAM" id="SignalP"/>
    </source>
</evidence>
<name>A0AAN8JT00_PATCE</name>
<feature type="signal peptide" evidence="4">
    <location>
        <begin position="1"/>
        <end position="22"/>
    </location>
</feature>
<feature type="domain" description="C-type lectin" evidence="5">
    <location>
        <begin position="33"/>
        <end position="162"/>
    </location>
</feature>
<dbReference type="Pfam" id="PF00059">
    <property type="entry name" value="Lectin_C"/>
    <property type="match status" value="7"/>
</dbReference>
<evidence type="ECO:0000256" key="2">
    <source>
        <dbReference type="SAM" id="MobiDB-lite"/>
    </source>
</evidence>
<reference evidence="6 7" key="1">
    <citation type="submission" date="2024-01" db="EMBL/GenBank/DDBJ databases">
        <title>The genome of the rayed Mediterranean limpet Patella caerulea (Linnaeus, 1758).</title>
        <authorList>
            <person name="Anh-Thu Weber A."/>
            <person name="Halstead-Nussloch G."/>
        </authorList>
    </citation>
    <scope>NUCLEOTIDE SEQUENCE [LARGE SCALE GENOMIC DNA]</scope>
    <source>
        <strain evidence="6">AATW-2023a</strain>
        <tissue evidence="6">Whole specimen</tissue>
    </source>
</reference>
<feature type="compositionally biased region" description="Polar residues" evidence="2">
    <location>
        <begin position="1115"/>
        <end position="1127"/>
    </location>
</feature>
<dbReference type="PANTHER" id="PTHR22803">
    <property type="entry name" value="MANNOSE, PHOSPHOLIPASE, LECTIN RECEPTOR RELATED"/>
    <property type="match status" value="1"/>
</dbReference>
<dbReference type="InterPro" id="IPR050111">
    <property type="entry name" value="C-type_lectin/snaclec_domain"/>
</dbReference>
<organism evidence="6 7">
    <name type="scientific">Patella caerulea</name>
    <name type="common">Rayed Mediterranean limpet</name>
    <dbReference type="NCBI Taxonomy" id="87958"/>
    <lineage>
        <taxon>Eukaryota</taxon>
        <taxon>Metazoa</taxon>
        <taxon>Spiralia</taxon>
        <taxon>Lophotrochozoa</taxon>
        <taxon>Mollusca</taxon>
        <taxon>Gastropoda</taxon>
        <taxon>Patellogastropoda</taxon>
        <taxon>Patelloidea</taxon>
        <taxon>Patellidae</taxon>
        <taxon>Patella</taxon>
    </lineage>
</organism>
<dbReference type="PROSITE" id="PS00615">
    <property type="entry name" value="C_TYPE_LECTIN_1"/>
    <property type="match status" value="2"/>
</dbReference>
<feature type="compositionally biased region" description="Low complexity" evidence="2">
    <location>
        <begin position="1055"/>
        <end position="1114"/>
    </location>
</feature>
<feature type="domain" description="C-type lectin" evidence="5">
    <location>
        <begin position="327"/>
        <end position="445"/>
    </location>
</feature>
<dbReference type="CDD" id="cd00037">
    <property type="entry name" value="CLECT"/>
    <property type="match status" value="7"/>
</dbReference>
<proteinExistence type="predicted"/>
<dbReference type="InterPro" id="IPR001304">
    <property type="entry name" value="C-type_lectin-like"/>
</dbReference>